<sequence length="413" mass="46815">MSAHTPPPHNVITFMSMMPYHMKTASIPTSARVYGAVPLNQDLTNKLEGAIVLEPDRKHPKDHYILHPYKTLPPPSIAPNSSAVTCDNQLLYDSTSQCWDPSYLPHILHNSPSSSQHASRKSWTVHKKKQLHNSAPPLDKKRWSMTVTRIYQGINGPATETIDGTYLPKAGMEEQTVALWLNYITNHIHGTHDLSLPVECRPIKSDQREYMMHTMLLLKPDIAQLQPDEYDIAPSKFSQRNVASFLELTSEEFSSHLCLQLTKKAYAVFVAQPGHRFLIPLSVANQKLRLYHFDHSGVVHSHGYNIHQHATFLLQVLYVLTAAPLEHLGYDPTLSFSTTILHMKHLHTEPYILVDGKKYIIECILFYSKMICGWATLCFVIRDPKAVCCQGCWTSNGRVMTEEGMLTRIKEGV</sequence>
<dbReference type="InterPro" id="IPR040976">
    <property type="entry name" value="Pkinase_fungal"/>
</dbReference>
<dbReference type="AlphaFoldDB" id="A0A8I3AGG1"/>
<accession>A0A8I3AGG1</accession>
<feature type="region of interest" description="Disordered" evidence="1">
    <location>
        <begin position="110"/>
        <end position="138"/>
    </location>
</feature>
<dbReference type="OrthoDB" id="2687316at2759"/>
<dbReference type="EMBL" id="JAGFBS010000001">
    <property type="protein sequence ID" value="KAG6381470.1"/>
    <property type="molecule type" value="Genomic_DNA"/>
</dbReference>
<keyword evidence="4" id="KW-1185">Reference proteome</keyword>
<organism evidence="3 4">
    <name type="scientific">Boletus reticuloceps</name>
    <dbReference type="NCBI Taxonomy" id="495285"/>
    <lineage>
        <taxon>Eukaryota</taxon>
        <taxon>Fungi</taxon>
        <taxon>Dikarya</taxon>
        <taxon>Basidiomycota</taxon>
        <taxon>Agaricomycotina</taxon>
        <taxon>Agaricomycetes</taxon>
        <taxon>Agaricomycetidae</taxon>
        <taxon>Boletales</taxon>
        <taxon>Boletineae</taxon>
        <taxon>Boletaceae</taxon>
        <taxon>Boletoideae</taxon>
        <taxon>Boletus</taxon>
    </lineage>
</organism>
<dbReference type="PANTHER" id="PTHR38248:SF2">
    <property type="entry name" value="FUNK1 11"/>
    <property type="match status" value="1"/>
</dbReference>
<evidence type="ECO:0000256" key="1">
    <source>
        <dbReference type="SAM" id="MobiDB-lite"/>
    </source>
</evidence>
<dbReference type="Pfam" id="PF17667">
    <property type="entry name" value="Pkinase_fungal"/>
    <property type="match status" value="1"/>
</dbReference>
<dbReference type="Proteomes" id="UP000683000">
    <property type="component" value="Unassembled WGS sequence"/>
</dbReference>
<dbReference type="PANTHER" id="PTHR38248">
    <property type="entry name" value="FUNK1 6"/>
    <property type="match status" value="1"/>
</dbReference>
<feature type="domain" description="Fungal-type protein kinase" evidence="2">
    <location>
        <begin position="232"/>
        <end position="411"/>
    </location>
</feature>
<reference evidence="3" key="1">
    <citation type="submission" date="2021-03" db="EMBL/GenBank/DDBJ databases">
        <title>Evolutionary innovations through gain and loss of genes in the ectomycorrhizal Boletales.</title>
        <authorList>
            <person name="Wu G."/>
            <person name="Miyauchi S."/>
            <person name="Morin E."/>
            <person name="Yang Z.-L."/>
            <person name="Xu J."/>
            <person name="Martin F.M."/>
        </authorList>
    </citation>
    <scope>NUCLEOTIDE SEQUENCE</scope>
    <source>
        <strain evidence="3">BR01</strain>
    </source>
</reference>
<evidence type="ECO:0000313" key="4">
    <source>
        <dbReference type="Proteomes" id="UP000683000"/>
    </source>
</evidence>
<feature type="compositionally biased region" description="Basic residues" evidence="1">
    <location>
        <begin position="118"/>
        <end position="131"/>
    </location>
</feature>
<gene>
    <name evidence="3" type="ORF">JVT61DRAFT_43</name>
</gene>
<proteinExistence type="predicted"/>
<evidence type="ECO:0000259" key="2">
    <source>
        <dbReference type="Pfam" id="PF17667"/>
    </source>
</evidence>
<evidence type="ECO:0000313" key="3">
    <source>
        <dbReference type="EMBL" id="KAG6381470.1"/>
    </source>
</evidence>
<protein>
    <recommendedName>
        <fullName evidence="2">Fungal-type protein kinase domain-containing protein</fullName>
    </recommendedName>
</protein>
<comment type="caution">
    <text evidence="3">The sequence shown here is derived from an EMBL/GenBank/DDBJ whole genome shotgun (WGS) entry which is preliminary data.</text>
</comment>
<name>A0A8I3AGG1_9AGAM</name>